<organism evidence="1 2">
    <name type="scientific">Ditylenchus destructor</name>
    <dbReference type="NCBI Taxonomy" id="166010"/>
    <lineage>
        <taxon>Eukaryota</taxon>
        <taxon>Metazoa</taxon>
        <taxon>Ecdysozoa</taxon>
        <taxon>Nematoda</taxon>
        <taxon>Chromadorea</taxon>
        <taxon>Rhabditida</taxon>
        <taxon>Tylenchina</taxon>
        <taxon>Tylenchomorpha</taxon>
        <taxon>Sphaerularioidea</taxon>
        <taxon>Anguinidae</taxon>
        <taxon>Anguininae</taxon>
        <taxon>Ditylenchus</taxon>
    </lineage>
</organism>
<sequence>MTHVIGGLMHPQVDLFKGVGNAILDGCSASFCHLFDSSDDSNQIIVLAIVPRVGTRRNVSGKVTIAMELPAPNGIGFGVS</sequence>
<comment type="caution">
    <text evidence="1">The sequence shown here is derived from an EMBL/GenBank/DDBJ whole genome shotgun (WGS) entry which is preliminary data.</text>
</comment>
<name>A0AAD4MNA8_9BILA</name>
<evidence type="ECO:0000313" key="2">
    <source>
        <dbReference type="Proteomes" id="UP001201812"/>
    </source>
</evidence>
<dbReference type="EMBL" id="JAKKPZ010000135">
    <property type="protein sequence ID" value="KAI1700768.1"/>
    <property type="molecule type" value="Genomic_DNA"/>
</dbReference>
<evidence type="ECO:0000313" key="1">
    <source>
        <dbReference type="EMBL" id="KAI1700768.1"/>
    </source>
</evidence>
<gene>
    <name evidence="1" type="ORF">DdX_16517</name>
</gene>
<protein>
    <submittedName>
        <fullName evidence="1">Uncharacterized protein</fullName>
    </submittedName>
</protein>
<dbReference type="AlphaFoldDB" id="A0AAD4MNA8"/>
<keyword evidence="2" id="KW-1185">Reference proteome</keyword>
<proteinExistence type="predicted"/>
<reference evidence="1" key="1">
    <citation type="submission" date="2022-01" db="EMBL/GenBank/DDBJ databases">
        <title>Genome Sequence Resource for Two Populations of Ditylenchus destructor, the Migratory Endoparasitic Phytonematode.</title>
        <authorList>
            <person name="Zhang H."/>
            <person name="Lin R."/>
            <person name="Xie B."/>
        </authorList>
    </citation>
    <scope>NUCLEOTIDE SEQUENCE</scope>
    <source>
        <strain evidence="1">BazhouSP</strain>
    </source>
</reference>
<dbReference type="Proteomes" id="UP001201812">
    <property type="component" value="Unassembled WGS sequence"/>
</dbReference>
<accession>A0AAD4MNA8</accession>